<feature type="signal peptide" evidence="1">
    <location>
        <begin position="1"/>
        <end position="25"/>
    </location>
</feature>
<evidence type="ECO:0000256" key="1">
    <source>
        <dbReference type="SAM" id="SignalP"/>
    </source>
</evidence>
<organism evidence="2 3">
    <name type="scientific">Stenotrophomonas maltophilia</name>
    <name type="common">Pseudomonas maltophilia</name>
    <name type="synonym">Xanthomonas maltophilia</name>
    <dbReference type="NCBI Taxonomy" id="40324"/>
    <lineage>
        <taxon>Bacteria</taxon>
        <taxon>Pseudomonadati</taxon>
        <taxon>Pseudomonadota</taxon>
        <taxon>Gammaproteobacteria</taxon>
        <taxon>Lysobacterales</taxon>
        <taxon>Lysobacteraceae</taxon>
        <taxon>Stenotrophomonas</taxon>
        <taxon>Stenotrophomonas maltophilia group</taxon>
    </lineage>
</organism>
<keyword evidence="1" id="KW-0732">Signal</keyword>
<dbReference type="EMBL" id="JAVSKO010000008">
    <property type="protein sequence ID" value="MDT3470008.1"/>
    <property type="molecule type" value="Genomic_DNA"/>
</dbReference>
<dbReference type="Proteomes" id="UP001251948">
    <property type="component" value="Unassembled WGS sequence"/>
</dbReference>
<gene>
    <name evidence="2" type="ORF">ROV92_18640</name>
</gene>
<feature type="chain" id="PRO_5042555538" evidence="1">
    <location>
        <begin position="26"/>
        <end position="561"/>
    </location>
</feature>
<accession>A0AAJ2MUC6</accession>
<proteinExistence type="predicted"/>
<name>A0AAJ2MUC6_STEMA</name>
<protein>
    <submittedName>
        <fullName evidence="2">Uncharacterized protein</fullName>
    </submittedName>
</protein>
<dbReference type="AlphaFoldDB" id="A0AAJ2MUC6"/>
<dbReference type="RefSeq" id="WP_312563940.1">
    <property type="nucleotide sequence ID" value="NZ_JAVSKO010000008.1"/>
</dbReference>
<sequence length="561" mass="60319">MAMHARGWISLLAGILAVNASDASARQVDGGTTTLSPEWLALGFSEPGVPIRQDGYAQMRVVAYIPEGSDGTTFDACPQKSVWDLNLKDVLKGDRVHLLGVSVAPPTSSGLPAFTAAPLRLETRNKFFGSSCTLNLRKFEYLSPRFHVGRNTYSRFQVVPAILTSTQVNVEAWDQAMQAIQTLTTYAGLTAPLVTTQLAGLKGQLLQGMKTSVERPDEIFTISEGVTRKPKVWSFSGEQTRAGGAIEGLAVTVIAQLVPADDLVRRSLPDAPWLPATILKTQMNGSLGGESDLDGHIRRIASGEIVNLISARGSEAAAVRCDQLAEKIHGLRLSQHDAGLALWAYAHKRAEMKLATADEVVRMPCLQGFRHVLVKAGLLPENVPLVASPPTHQDMLAATQIQNALWQFFTRPAWQDRKSFAERLFAYPVGYGQRVEMLQSTATIDNKDAWVSNAHAGSNALAQSFGCPVFFPGRTDHPFPNWAGHSVMVAFATLPVAGGDPRDAVVALRFAQQLPGEAAKIDAVEVDPHPAAEVARSVAASLQASGGCVDHYALAPALLQQ</sequence>
<evidence type="ECO:0000313" key="3">
    <source>
        <dbReference type="Proteomes" id="UP001251948"/>
    </source>
</evidence>
<evidence type="ECO:0000313" key="2">
    <source>
        <dbReference type="EMBL" id="MDT3470008.1"/>
    </source>
</evidence>
<comment type="caution">
    <text evidence="2">The sequence shown here is derived from an EMBL/GenBank/DDBJ whole genome shotgun (WGS) entry which is preliminary data.</text>
</comment>
<reference evidence="2" key="1">
    <citation type="submission" date="2023-07" db="EMBL/GenBank/DDBJ databases">
        <title>Comparative genomics of clinical Stenotrophomonas maltophilia isolates reveals regions of diversity which correlate with colonization and persistence in vivo.</title>
        <authorList>
            <person name="Mcdaniel M.S."/>
            <person name="Swords W.E."/>
            <person name="Sumpter N.A."/>
            <person name="Lindgren N.R."/>
            <person name="Billiot C.E."/>
        </authorList>
    </citation>
    <scope>NUCLEOTIDE SEQUENCE</scope>
    <source>
        <strain evidence="2">Ism4</strain>
    </source>
</reference>